<proteinExistence type="predicted"/>
<sequence length="145" mass="16707">MIKPGYKALSNAIIFDDFLLLFIETRENNSESCYLKNSAIVFPEKFKVESEAFMFYILWCLAEEKATVVVTEEFFLIDISPSVLSELEAANIIGRELGVVELVMPGVIGGKMEERVWKAIDRLRVAEKEKRLNVYRKKEVYKNSN</sequence>
<name>A0A7V4KBH2_FERPE</name>
<accession>A0A7V4KBH2</accession>
<comment type="caution">
    <text evidence="1">The sequence shown here is derived from an EMBL/GenBank/DDBJ whole genome shotgun (WGS) entry which is preliminary data.</text>
</comment>
<gene>
    <name evidence="1" type="ORF">ENT78_00415</name>
</gene>
<reference evidence="1" key="1">
    <citation type="journal article" date="2020" name="mSystems">
        <title>Genome- and Community-Level Interaction Insights into Carbon Utilization and Element Cycling Functions of Hydrothermarchaeota in Hydrothermal Sediment.</title>
        <authorList>
            <person name="Zhou Z."/>
            <person name="Liu Y."/>
            <person name="Xu W."/>
            <person name="Pan J."/>
            <person name="Luo Z.H."/>
            <person name="Li M."/>
        </authorList>
    </citation>
    <scope>NUCLEOTIDE SEQUENCE [LARGE SCALE GENOMIC DNA]</scope>
    <source>
        <strain evidence="1">SpSt-61</strain>
    </source>
</reference>
<organism evidence="1">
    <name type="scientific">Fervidobacterium pennivorans</name>
    <dbReference type="NCBI Taxonomy" id="93466"/>
    <lineage>
        <taxon>Bacteria</taxon>
        <taxon>Thermotogati</taxon>
        <taxon>Thermotogota</taxon>
        <taxon>Thermotogae</taxon>
        <taxon>Thermotogales</taxon>
        <taxon>Fervidobacteriaceae</taxon>
        <taxon>Fervidobacterium</taxon>
    </lineage>
</organism>
<dbReference type="AlphaFoldDB" id="A0A7V4KBH2"/>
<protein>
    <submittedName>
        <fullName evidence="1">Uncharacterized protein</fullName>
    </submittedName>
</protein>
<dbReference type="EMBL" id="DSZZ01000026">
    <property type="protein sequence ID" value="HGU51987.1"/>
    <property type="molecule type" value="Genomic_DNA"/>
</dbReference>
<evidence type="ECO:0000313" key="1">
    <source>
        <dbReference type="EMBL" id="HGU51987.1"/>
    </source>
</evidence>